<organism evidence="1 2">
    <name type="scientific">Panagrolaimus sp. ES5</name>
    <dbReference type="NCBI Taxonomy" id="591445"/>
    <lineage>
        <taxon>Eukaryota</taxon>
        <taxon>Metazoa</taxon>
        <taxon>Ecdysozoa</taxon>
        <taxon>Nematoda</taxon>
        <taxon>Chromadorea</taxon>
        <taxon>Rhabditida</taxon>
        <taxon>Tylenchina</taxon>
        <taxon>Panagrolaimomorpha</taxon>
        <taxon>Panagrolaimoidea</taxon>
        <taxon>Panagrolaimidae</taxon>
        <taxon>Panagrolaimus</taxon>
    </lineage>
</organism>
<proteinExistence type="predicted"/>
<evidence type="ECO:0000313" key="1">
    <source>
        <dbReference type="Proteomes" id="UP000887579"/>
    </source>
</evidence>
<accession>A0AC34FM28</accession>
<reference evidence="2" key="1">
    <citation type="submission" date="2022-11" db="UniProtKB">
        <authorList>
            <consortium name="WormBaseParasite"/>
        </authorList>
    </citation>
    <scope>IDENTIFICATION</scope>
</reference>
<sequence>MNQDLLNKILYNCGWDVVICKNLQNNSHSKDEWNKVSNTFPTESLKIHDFREEKLTKNKDSNVNNSTLSLHINDYENCVETDKFNDHNQMSETKENGRFAKSFMLNGLKTKGVFETPRQQKDDSTEPEVMQFKASQKLLNPNQEIPLAKDDSEMKFQNLKEKANVLFKAEKYKEAIKIYNEILQVSSLSSENKALIYSNKSAANLCLKDGKNAKSNAEKSIQLRPNWWKGYFRLGKAQVELKDLYGAEKSFEKALELDASASKELRDELSDVRAQIGLISRQDHLSPSFQPSSQEEQIAEACSRLGISKKEANDLLKDVLKDPEIGLIIQAEAYRHGDGVEKNLVKAFELYSKAAEKGNSNAMYNLGEMYNYGVGVKRDYEKSMYWLLKAANSTSLYMPGTGISEAQHAIGVKYSEGTGVEKDYKKAAEWYEKAMKNGSSKAANNLGLLYKQGVGVEKSEAKAFEYIQFAVQKDGSTSAMMNLADCYFDATGTGSLVATKDDIAEGMKWLKLAAEKGDIRAARELVKRKNFAPNVSESFAGLQVKPSTNLRFEKIKNDPKRKMYILKNREHFIRYASIFGIPKKSTSETVSSVPHKPDPPNWESKTLKKITGRDMDPTKDQVYNGCLLEGRIIDWAFLMASIATNIEDENGDIHRFVIFQWPLPKKRDPAILEAVKIFRPNVKISIINPYHRKARDGHNTIRVEGPEFVKLDTSMIEKQCHVCGKEGNKSLPSCSGCKMALYCSKECQKLDWTEFNHKGICQHLKMFSQLM</sequence>
<dbReference type="WBParaSite" id="ES5_v2.g18223.t1">
    <property type="protein sequence ID" value="ES5_v2.g18223.t1"/>
    <property type="gene ID" value="ES5_v2.g18223"/>
</dbReference>
<name>A0AC34FM28_9BILA</name>
<evidence type="ECO:0000313" key="2">
    <source>
        <dbReference type="WBParaSite" id="ES5_v2.g18223.t1"/>
    </source>
</evidence>
<protein>
    <submittedName>
        <fullName evidence="2">MYND-type domain-containing protein</fullName>
    </submittedName>
</protein>
<dbReference type="Proteomes" id="UP000887579">
    <property type="component" value="Unplaced"/>
</dbReference>